<accession>A0A2T0VXB0</accession>
<dbReference type="GO" id="GO:0000976">
    <property type="term" value="F:transcription cis-regulatory region binding"/>
    <property type="evidence" value="ECO:0007669"/>
    <property type="project" value="TreeGrafter"/>
</dbReference>
<keyword evidence="2 4" id="KW-0238">DNA-binding</keyword>
<dbReference type="PRINTS" id="PR00455">
    <property type="entry name" value="HTHTETR"/>
</dbReference>
<dbReference type="SUPFAM" id="SSF48498">
    <property type="entry name" value="Tetracyclin repressor-like, C-terminal domain"/>
    <property type="match status" value="1"/>
</dbReference>
<name>A0A2T0VXB0_9RHOB</name>
<dbReference type="InterPro" id="IPR036271">
    <property type="entry name" value="Tet_transcr_reg_TetR-rel_C_sf"/>
</dbReference>
<dbReference type="InterPro" id="IPR001647">
    <property type="entry name" value="HTH_TetR"/>
</dbReference>
<dbReference type="SUPFAM" id="SSF46689">
    <property type="entry name" value="Homeodomain-like"/>
    <property type="match status" value="1"/>
</dbReference>
<keyword evidence="3" id="KW-0804">Transcription</keyword>
<dbReference type="Pfam" id="PF17932">
    <property type="entry name" value="TetR_C_24"/>
    <property type="match status" value="1"/>
</dbReference>
<comment type="caution">
    <text evidence="6">The sequence shown here is derived from an EMBL/GenBank/DDBJ whole genome shotgun (WGS) entry which is preliminary data.</text>
</comment>
<evidence type="ECO:0000256" key="2">
    <source>
        <dbReference type="ARBA" id="ARBA00023125"/>
    </source>
</evidence>
<dbReference type="AlphaFoldDB" id="A0A2T0VXB0"/>
<evidence type="ECO:0000256" key="4">
    <source>
        <dbReference type="PROSITE-ProRule" id="PRU00335"/>
    </source>
</evidence>
<reference evidence="6 7" key="1">
    <citation type="submission" date="2018-03" db="EMBL/GenBank/DDBJ databases">
        <title>Genomic Encyclopedia of Archaeal and Bacterial Type Strains, Phase II (KMG-II): from individual species to whole genera.</title>
        <authorList>
            <person name="Goeker M."/>
        </authorList>
    </citation>
    <scope>NUCLEOTIDE SEQUENCE [LARGE SCALE GENOMIC DNA]</scope>
    <source>
        <strain evidence="6 7">DSM 101533</strain>
    </source>
</reference>
<dbReference type="InterPro" id="IPR050109">
    <property type="entry name" value="HTH-type_TetR-like_transc_reg"/>
</dbReference>
<dbReference type="InterPro" id="IPR041490">
    <property type="entry name" value="KstR2_TetR_C"/>
</dbReference>
<evidence type="ECO:0000313" key="6">
    <source>
        <dbReference type="EMBL" id="PRY76625.1"/>
    </source>
</evidence>
<gene>
    <name evidence="6" type="ORF">CLV80_10889</name>
</gene>
<feature type="domain" description="HTH tetR-type" evidence="5">
    <location>
        <begin position="10"/>
        <end position="70"/>
    </location>
</feature>
<keyword evidence="1" id="KW-0805">Transcription regulation</keyword>
<protein>
    <submittedName>
        <fullName evidence="6">AcrR family transcriptional regulator</fullName>
    </submittedName>
</protein>
<dbReference type="PANTHER" id="PTHR30055:SF240">
    <property type="entry name" value="HTH-TYPE TRANSCRIPTIONAL REGULATOR ACRR"/>
    <property type="match status" value="1"/>
</dbReference>
<keyword evidence="7" id="KW-1185">Reference proteome</keyword>
<sequence length="203" mass="22812">MARKTGADGRVTAEAILRESLSLFAQYGFATVSMRQIADKVGVQPGAIYQHHRNKQQLLVAVLDTHMDGLLKASAENQQGDCTSVQALERFARFHIQYHITRPDEVFVSYMELRSLEEEGYALIEGKRRKYERILKSILERGVSDGTFQLDDPHVSAMAILSMLTGVNTWYRSGGRLSQQKIEDIYTSMVLGAVGHRLPDTHS</sequence>
<organism evidence="6 7">
    <name type="scientific">Yoonia maritima</name>
    <dbReference type="NCBI Taxonomy" id="1435347"/>
    <lineage>
        <taxon>Bacteria</taxon>
        <taxon>Pseudomonadati</taxon>
        <taxon>Pseudomonadota</taxon>
        <taxon>Alphaproteobacteria</taxon>
        <taxon>Rhodobacterales</taxon>
        <taxon>Paracoccaceae</taxon>
        <taxon>Yoonia</taxon>
    </lineage>
</organism>
<dbReference type="Proteomes" id="UP000238007">
    <property type="component" value="Unassembled WGS sequence"/>
</dbReference>
<dbReference type="GO" id="GO:0003700">
    <property type="term" value="F:DNA-binding transcription factor activity"/>
    <property type="evidence" value="ECO:0007669"/>
    <property type="project" value="TreeGrafter"/>
</dbReference>
<dbReference type="PROSITE" id="PS50977">
    <property type="entry name" value="HTH_TETR_2"/>
    <property type="match status" value="1"/>
</dbReference>
<evidence type="ECO:0000256" key="3">
    <source>
        <dbReference type="ARBA" id="ARBA00023163"/>
    </source>
</evidence>
<dbReference type="OrthoDB" id="9814200at2"/>
<feature type="DNA-binding region" description="H-T-H motif" evidence="4">
    <location>
        <begin position="33"/>
        <end position="52"/>
    </location>
</feature>
<dbReference type="Gene3D" id="1.10.357.10">
    <property type="entry name" value="Tetracycline Repressor, domain 2"/>
    <property type="match status" value="1"/>
</dbReference>
<dbReference type="EMBL" id="PVTP01000008">
    <property type="protein sequence ID" value="PRY76625.1"/>
    <property type="molecule type" value="Genomic_DNA"/>
</dbReference>
<dbReference type="Pfam" id="PF00440">
    <property type="entry name" value="TetR_N"/>
    <property type="match status" value="1"/>
</dbReference>
<dbReference type="InterPro" id="IPR009057">
    <property type="entry name" value="Homeodomain-like_sf"/>
</dbReference>
<dbReference type="PANTHER" id="PTHR30055">
    <property type="entry name" value="HTH-TYPE TRANSCRIPTIONAL REGULATOR RUTR"/>
    <property type="match status" value="1"/>
</dbReference>
<evidence type="ECO:0000259" key="5">
    <source>
        <dbReference type="PROSITE" id="PS50977"/>
    </source>
</evidence>
<evidence type="ECO:0000256" key="1">
    <source>
        <dbReference type="ARBA" id="ARBA00023015"/>
    </source>
</evidence>
<proteinExistence type="predicted"/>
<dbReference type="RefSeq" id="WP_106358271.1">
    <property type="nucleotide sequence ID" value="NZ_PVTP01000008.1"/>
</dbReference>
<evidence type="ECO:0000313" key="7">
    <source>
        <dbReference type="Proteomes" id="UP000238007"/>
    </source>
</evidence>